<keyword evidence="1" id="KW-0812">Transmembrane</keyword>
<dbReference type="Proteomes" id="UP000266841">
    <property type="component" value="Unassembled WGS sequence"/>
</dbReference>
<accession>K0S498</accession>
<dbReference type="AlphaFoldDB" id="K0S498"/>
<keyword evidence="3" id="KW-1185">Reference proteome</keyword>
<keyword evidence="1" id="KW-0472">Membrane</keyword>
<protein>
    <submittedName>
        <fullName evidence="2">Uncharacterized protein</fullName>
    </submittedName>
</protein>
<dbReference type="EMBL" id="AGNL01022570">
    <property type="protein sequence ID" value="EJK59649.1"/>
    <property type="molecule type" value="Genomic_DNA"/>
</dbReference>
<evidence type="ECO:0000256" key="1">
    <source>
        <dbReference type="SAM" id="Phobius"/>
    </source>
</evidence>
<evidence type="ECO:0000313" key="3">
    <source>
        <dbReference type="Proteomes" id="UP000266841"/>
    </source>
</evidence>
<reference evidence="2 3" key="1">
    <citation type="journal article" date="2012" name="Genome Biol.">
        <title>Genome and low-iron response of an oceanic diatom adapted to chronic iron limitation.</title>
        <authorList>
            <person name="Lommer M."/>
            <person name="Specht M."/>
            <person name="Roy A.S."/>
            <person name="Kraemer L."/>
            <person name="Andreson R."/>
            <person name="Gutowska M.A."/>
            <person name="Wolf J."/>
            <person name="Bergner S.V."/>
            <person name="Schilhabel M.B."/>
            <person name="Klostermeier U.C."/>
            <person name="Beiko R.G."/>
            <person name="Rosenstiel P."/>
            <person name="Hippler M."/>
            <person name="Laroche J."/>
        </authorList>
    </citation>
    <scope>NUCLEOTIDE SEQUENCE [LARGE SCALE GENOMIC DNA]</scope>
    <source>
        <strain evidence="2 3">CCMP1005</strain>
    </source>
</reference>
<gene>
    <name evidence="2" type="ORF">THAOC_20094</name>
</gene>
<feature type="transmembrane region" description="Helical" evidence="1">
    <location>
        <begin position="159"/>
        <end position="181"/>
    </location>
</feature>
<name>K0S498_THAOC</name>
<proteinExistence type="predicted"/>
<sequence length="222" mass="23578">MVSTVWLTSRHTSHNVQHADVVGSQSVGKGSGDRTEVMIATASGKEPVDRLDEGRDLRDSINGSLINVGVLAALMMALSGAIYTDGAPEPGLCLGTPALQVPSSCTSMLEGIPADLLIEHLSGDGQLVYCLPHLATSVGICMTAAAYGIDIGERGGCPFLIFGLLAAPLFVMAIFFLWMYCRKRRIKLFDSSKSESIKVGVSYIATWTDRINFPKGKTAIAA</sequence>
<organism evidence="2 3">
    <name type="scientific">Thalassiosira oceanica</name>
    <name type="common">Marine diatom</name>
    <dbReference type="NCBI Taxonomy" id="159749"/>
    <lineage>
        <taxon>Eukaryota</taxon>
        <taxon>Sar</taxon>
        <taxon>Stramenopiles</taxon>
        <taxon>Ochrophyta</taxon>
        <taxon>Bacillariophyta</taxon>
        <taxon>Coscinodiscophyceae</taxon>
        <taxon>Thalassiosirophycidae</taxon>
        <taxon>Thalassiosirales</taxon>
        <taxon>Thalassiosiraceae</taxon>
        <taxon>Thalassiosira</taxon>
    </lineage>
</organism>
<keyword evidence="1" id="KW-1133">Transmembrane helix</keyword>
<evidence type="ECO:0000313" key="2">
    <source>
        <dbReference type="EMBL" id="EJK59649.1"/>
    </source>
</evidence>
<comment type="caution">
    <text evidence="2">The sequence shown here is derived from an EMBL/GenBank/DDBJ whole genome shotgun (WGS) entry which is preliminary data.</text>
</comment>